<keyword evidence="3" id="KW-1185">Reference proteome</keyword>
<dbReference type="AlphaFoldDB" id="A0A238ZEV1"/>
<dbReference type="EMBL" id="FZNO01000028">
    <property type="protein sequence ID" value="SNR81538.1"/>
    <property type="molecule type" value="Genomic_DNA"/>
</dbReference>
<evidence type="ECO:0000256" key="1">
    <source>
        <dbReference type="SAM" id="MobiDB-lite"/>
    </source>
</evidence>
<sequence>MDWLIEDIERNGPATTTDEAESRPVPSFEVSAERECPAG</sequence>
<reference evidence="2 3" key="1">
    <citation type="submission" date="2017-06" db="EMBL/GenBank/DDBJ databases">
        <authorList>
            <person name="Kim H.J."/>
            <person name="Triplett B.A."/>
        </authorList>
    </citation>
    <scope>NUCLEOTIDE SEQUENCE [LARGE SCALE GENOMIC DNA]</scope>
    <source>
        <strain evidence="2 3">DSM 44272</strain>
    </source>
</reference>
<accession>A0A238ZEV1</accession>
<organism evidence="2 3">
    <name type="scientific">Blastococcus mobilis</name>
    <dbReference type="NCBI Taxonomy" id="1938746"/>
    <lineage>
        <taxon>Bacteria</taxon>
        <taxon>Bacillati</taxon>
        <taxon>Actinomycetota</taxon>
        <taxon>Actinomycetes</taxon>
        <taxon>Geodermatophilales</taxon>
        <taxon>Geodermatophilaceae</taxon>
        <taxon>Blastococcus</taxon>
    </lineage>
</organism>
<gene>
    <name evidence="2" type="ORF">SAMN06272737_1282</name>
</gene>
<protein>
    <submittedName>
        <fullName evidence="2">Uncharacterized protein</fullName>
    </submittedName>
</protein>
<dbReference type="Proteomes" id="UP000198403">
    <property type="component" value="Unassembled WGS sequence"/>
</dbReference>
<name>A0A238ZEV1_9ACTN</name>
<feature type="region of interest" description="Disordered" evidence="1">
    <location>
        <begin position="1"/>
        <end position="39"/>
    </location>
</feature>
<evidence type="ECO:0000313" key="3">
    <source>
        <dbReference type="Proteomes" id="UP000198403"/>
    </source>
</evidence>
<evidence type="ECO:0000313" key="2">
    <source>
        <dbReference type="EMBL" id="SNR81538.1"/>
    </source>
</evidence>
<proteinExistence type="predicted"/>